<dbReference type="GO" id="GO:0005634">
    <property type="term" value="C:nucleus"/>
    <property type="evidence" value="ECO:0007669"/>
    <property type="project" value="UniProtKB-SubCell"/>
</dbReference>
<feature type="binding site" evidence="10">
    <location>
        <position position="505"/>
    </location>
    <ligand>
        <name>substrate</name>
    </ligand>
</feature>
<organism evidence="12 13">
    <name type="scientific">Catenaria anguillulae PL171</name>
    <dbReference type="NCBI Taxonomy" id="765915"/>
    <lineage>
        <taxon>Eukaryota</taxon>
        <taxon>Fungi</taxon>
        <taxon>Fungi incertae sedis</taxon>
        <taxon>Blastocladiomycota</taxon>
        <taxon>Blastocladiomycetes</taxon>
        <taxon>Blastocladiales</taxon>
        <taxon>Catenariaceae</taxon>
        <taxon>Catenaria</taxon>
    </lineage>
</organism>
<feature type="active site" description="Nucleophile" evidence="9">
    <location>
        <position position="286"/>
    </location>
</feature>
<evidence type="ECO:0000256" key="5">
    <source>
        <dbReference type="ARBA" id="ARBA00022801"/>
    </source>
</evidence>
<keyword evidence="7" id="KW-0234">DNA repair</keyword>
<evidence type="ECO:0000313" key="13">
    <source>
        <dbReference type="Proteomes" id="UP000193411"/>
    </source>
</evidence>
<sequence>MDPETRRQLEAERLARVAARRHAQQQVTHAPAQSLALAAGDAAAHVPILPTQVLTDPTPTPAAVANVKKRPRSPSPLPETDDIFKSRSAPPPVKMARRDDHGRGSRARSGASQDRVVVVLSSDTDDGDGSDDDISIVEPKSAVAAPATASSDSASSRSAAAATTASTARQYKIPPAVPRSTAPPPSHGAQPKYLDGGFYMTAVGSSTTQHSTVRFSDLVDKSHITAAILSSYVWEEEWLLPHFPADTRFCFINNAKSPIQLPPSLASTSKLISPPLTAGGAFGCMHTKLCLLVYPTFIRFVLGSANLIAYDWTGMANVIYVHDFPRLTPQSPPNATDFYTKQLAPLLRDLGVPEGIHKIVGQCDSSGMGKHGRRLVRSRPGSYLPSDGYGLAGMVDAVKVMGLPQDKPMIMTCATSSVGSLDTEYLRTWGDGIMRGEFAPSASAAATTEVRIVYPTSDEVVRSVYGIEGGGSLWLRKEVWDKPEFPRHRFWTLDARCRGFLSHAKTIVLLPQDTASTRTDGKTPIGLYYAGSHNFTRAAWGSLTKRESKCRMSNYETGIVCPITSADQIGRSLPVAYGTGSRKYVLGKEPGKGGDMPWMQEVFQE</sequence>
<dbReference type="Proteomes" id="UP000193411">
    <property type="component" value="Unassembled WGS sequence"/>
</dbReference>
<dbReference type="CDD" id="cd09122">
    <property type="entry name" value="PLDc_Tdp1_1"/>
    <property type="match status" value="1"/>
</dbReference>
<dbReference type="GO" id="GO:0003690">
    <property type="term" value="F:double-stranded DNA binding"/>
    <property type="evidence" value="ECO:0007669"/>
    <property type="project" value="TreeGrafter"/>
</dbReference>
<keyword evidence="4" id="KW-0227">DNA damage</keyword>
<keyword evidence="5" id="KW-0378">Hydrolase</keyword>
<dbReference type="EMBL" id="MCFL01000019">
    <property type="protein sequence ID" value="ORZ35976.1"/>
    <property type="molecule type" value="Genomic_DNA"/>
</dbReference>
<keyword evidence="6" id="KW-0269">Exonuclease</keyword>
<evidence type="ECO:0000256" key="11">
    <source>
        <dbReference type="SAM" id="MobiDB-lite"/>
    </source>
</evidence>
<gene>
    <name evidence="12" type="ORF">BCR44DRAFT_80273</name>
</gene>
<dbReference type="GO" id="GO:0004527">
    <property type="term" value="F:exonuclease activity"/>
    <property type="evidence" value="ECO:0007669"/>
    <property type="project" value="UniProtKB-KW"/>
</dbReference>
<dbReference type="PANTHER" id="PTHR12415:SF0">
    <property type="entry name" value="TYROSYL-DNA PHOSPHODIESTERASE 1"/>
    <property type="match status" value="1"/>
</dbReference>
<keyword evidence="3" id="KW-0540">Nuclease</keyword>
<evidence type="ECO:0000256" key="9">
    <source>
        <dbReference type="PIRSR" id="PIRSR610347-1"/>
    </source>
</evidence>
<evidence type="ECO:0000256" key="2">
    <source>
        <dbReference type="ARBA" id="ARBA00010205"/>
    </source>
</evidence>
<feature type="compositionally biased region" description="Acidic residues" evidence="11">
    <location>
        <begin position="123"/>
        <end position="135"/>
    </location>
</feature>
<dbReference type="GO" id="GO:0006281">
    <property type="term" value="P:DNA repair"/>
    <property type="evidence" value="ECO:0007669"/>
    <property type="project" value="UniProtKB-KW"/>
</dbReference>
<evidence type="ECO:0000256" key="4">
    <source>
        <dbReference type="ARBA" id="ARBA00022763"/>
    </source>
</evidence>
<dbReference type="InterPro" id="IPR010347">
    <property type="entry name" value="Tdp1"/>
</dbReference>
<comment type="subcellular location">
    <subcellularLocation>
        <location evidence="1">Nucleus</location>
    </subcellularLocation>
</comment>
<evidence type="ECO:0000313" key="12">
    <source>
        <dbReference type="EMBL" id="ORZ35976.1"/>
    </source>
</evidence>
<dbReference type="AlphaFoldDB" id="A0A1Y2HN10"/>
<accession>A0A1Y2HN10</accession>
<dbReference type="PANTHER" id="PTHR12415">
    <property type="entry name" value="TYROSYL-DNA PHOSPHODIESTERASE 1"/>
    <property type="match status" value="1"/>
</dbReference>
<dbReference type="SUPFAM" id="SSF56024">
    <property type="entry name" value="Phospholipase D/nuclease"/>
    <property type="match status" value="2"/>
</dbReference>
<proteinExistence type="inferred from homology"/>
<evidence type="ECO:0000256" key="7">
    <source>
        <dbReference type="ARBA" id="ARBA00023204"/>
    </source>
</evidence>
<evidence type="ECO:0000256" key="3">
    <source>
        <dbReference type="ARBA" id="ARBA00022722"/>
    </source>
</evidence>
<evidence type="ECO:0000256" key="6">
    <source>
        <dbReference type="ARBA" id="ARBA00022839"/>
    </source>
</evidence>
<reference evidence="12 13" key="1">
    <citation type="submission" date="2016-07" db="EMBL/GenBank/DDBJ databases">
        <title>Pervasive Adenine N6-methylation of Active Genes in Fungi.</title>
        <authorList>
            <consortium name="DOE Joint Genome Institute"/>
            <person name="Mondo S.J."/>
            <person name="Dannebaum R.O."/>
            <person name="Kuo R.C."/>
            <person name="Labutti K."/>
            <person name="Haridas S."/>
            <person name="Kuo A."/>
            <person name="Salamov A."/>
            <person name="Ahrendt S.R."/>
            <person name="Lipzen A."/>
            <person name="Sullivan W."/>
            <person name="Andreopoulos W.B."/>
            <person name="Clum A."/>
            <person name="Lindquist E."/>
            <person name="Daum C."/>
            <person name="Ramamoorthy G.K."/>
            <person name="Gryganskyi A."/>
            <person name="Culley D."/>
            <person name="Magnuson J.K."/>
            <person name="James T.Y."/>
            <person name="O'Malley M.A."/>
            <person name="Stajich J.E."/>
            <person name="Spatafora J.W."/>
            <person name="Visel A."/>
            <person name="Grigoriev I.V."/>
        </authorList>
    </citation>
    <scope>NUCLEOTIDE SEQUENCE [LARGE SCALE GENOMIC DNA]</scope>
    <source>
        <strain evidence="12 13">PL171</strain>
    </source>
</reference>
<dbReference type="Gene3D" id="3.30.870.10">
    <property type="entry name" value="Endonuclease Chain A"/>
    <property type="match status" value="2"/>
</dbReference>
<keyword evidence="13" id="KW-1185">Reference proteome</keyword>
<evidence type="ECO:0000256" key="8">
    <source>
        <dbReference type="ARBA" id="ARBA00023242"/>
    </source>
</evidence>
<dbReference type="OrthoDB" id="47785at2759"/>
<name>A0A1Y2HN10_9FUNG</name>
<dbReference type="STRING" id="765915.A0A1Y2HN10"/>
<comment type="similarity">
    <text evidence="2">Belongs to the tyrosyl-DNA phosphodiesterase family.</text>
</comment>
<dbReference type="GO" id="GO:0017005">
    <property type="term" value="F:3'-tyrosyl-DNA phosphodiesterase activity"/>
    <property type="evidence" value="ECO:0007669"/>
    <property type="project" value="TreeGrafter"/>
</dbReference>
<feature type="compositionally biased region" description="Low complexity" evidence="11">
    <location>
        <begin position="141"/>
        <end position="168"/>
    </location>
</feature>
<feature type="region of interest" description="Disordered" evidence="11">
    <location>
        <begin position="50"/>
        <end position="191"/>
    </location>
</feature>
<protein>
    <submittedName>
        <fullName evidence="12">Tyrosyl-DNA phosphodiesterase-domain-containing protein</fullName>
    </submittedName>
</protein>
<keyword evidence="8" id="KW-0539">Nucleus</keyword>
<dbReference type="Pfam" id="PF06087">
    <property type="entry name" value="Tyr-DNA_phospho"/>
    <property type="match status" value="1"/>
</dbReference>
<feature type="compositionally biased region" description="Pro residues" evidence="11">
    <location>
        <begin position="175"/>
        <end position="186"/>
    </location>
</feature>
<feature type="active site" description="Proton donor/acceptor" evidence="9">
    <location>
        <position position="503"/>
    </location>
</feature>
<evidence type="ECO:0000256" key="1">
    <source>
        <dbReference type="ARBA" id="ARBA00004123"/>
    </source>
</evidence>
<feature type="binding site" evidence="10">
    <location>
        <position position="288"/>
    </location>
    <ligand>
        <name>substrate</name>
    </ligand>
</feature>
<evidence type="ECO:0000256" key="10">
    <source>
        <dbReference type="PIRSR" id="PIRSR610347-2"/>
    </source>
</evidence>
<comment type="caution">
    <text evidence="12">The sequence shown here is derived from an EMBL/GenBank/DDBJ whole genome shotgun (WGS) entry which is preliminary data.</text>
</comment>
<dbReference type="GO" id="GO:0003697">
    <property type="term" value="F:single-stranded DNA binding"/>
    <property type="evidence" value="ECO:0007669"/>
    <property type="project" value="TreeGrafter"/>
</dbReference>